<dbReference type="NCBIfam" id="TIGR02595">
    <property type="entry name" value="PEP_CTERM"/>
    <property type="match status" value="1"/>
</dbReference>
<keyword evidence="3" id="KW-1185">Reference proteome</keyword>
<dbReference type="RefSeq" id="WP_310345614.1">
    <property type="nucleotide sequence ID" value="NZ_JAVDXQ010000004.1"/>
</dbReference>
<proteinExistence type="predicted"/>
<evidence type="ECO:0000313" key="3">
    <source>
        <dbReference type="Proteomes" id="UP001180536"/>
    </source>
</evidence>
<organism evidence="2 3">
    <name type="scientific">Pelomonas aquatica</name>
    <dbReference type="NCBI Taxonomy" id="431058"/>
    <lineage>
        <taxon>Bacteria</taxon>
        <taxon>Pseudomonadati</taxon>
        <taxon>Pseudomonadota</taxon>
        <taxon>Betaproteobacteria</taxon>
        <taxon>Burkholderiales</taxon>
        <taxon>Sphaerotilaceae</taxon>
        <taxon>Roseateles</taxon>
    </lineage>
</organism>
<dbReference type="EMBL" id="JAVDXQ010000004">
    <property type="protein sequence ID" value="MDR7297423.1"/>
    <property type="molecule type" value="Genomic_DNA"/>
</dbReference>
<comment type="caution">
    <text evidence="2">The sequence shown here is derived from an EMBL/GenBank/DDBJ whole genome shotgun (WGS) entry which is preliminary data.</text>
</comment>
<sequence>MIKELAVLAAAVSLSGFASAASVVIPTTRPITLTYDSSLFNLQYAYGGRCLDTDTDRNCFNVALAPIANITSGSIAAEFELAATDPLALTNFSSGLNANLLAEPSDVELRFSNPTVNRSGSIVDVDTNATLATNSFYSYVWLSQNASASKRIKVRFAFDFIPGNFLRPSADSNCASLSCMTPGHDTAYVYGVTLMTSAIPEPSTYAMLVAGGLALLFANRRPQRR</sequence>
<feature type="chain" id="PRO_5046825135" description="PEP-CTERM protein-sorting domain-containing protein" evidence="1">
    <location>
        <begin position="21"/>
        <end position="225"/>
    </location>
</feature>
<keyword evidence="1" id="KW-0732">Signal</keyword>
<evidence type="ECO:0000256" key="1">
    <source>
        <dbReference type="SAM" id="SignalP"/>
    </source>
</evidence>
<feature type="signal peptide" evidence="1">
    <location>
        <begin position="1"/>
        <end position="20"/>
    </location>
</feature>
<gene>
    <name evidence="2" type="ORF">J2X16_002772</name>
</gene>
<accession>A0ABU1Z9X1</accession>
<dbReference type="InterPro" id="IPR013424">
    <property type="entry name" value="Ice-binding_C"/>
</dbReference>
<evidence type="ECO:0008006" key="4">
    <source>
        <dbReference type="Google" id="ProtNLM"/>
    </source>
</evidence>
<evidence type="ECO:0000313" key="2">
    <source>
        <dbReference type="EMBL" id="MDR7297423.1"/>
    </source>
</evidence>
<protein>
    <recommendedName>
        <fullName evidence="4">PEP-CTERM protein-sorting domain-containing protein</fullName>
    </recommendedName>
</protein>
<dbReference type="Proteomes" id="UP001180536">
    <property type="component" value="Unassembled WGS sequence"/>
</dbReference>
<reference evidence="2 3" key="1">
    <citation type="submission" date="2023-07" db="EMBL/GenBank/DDBJ databases">
        <title>Sorghum-associated microbial communities from plants grown in Nebraska, USA.</title>
        <authorList>
            <person name="Schachtman D."/>
        </authorList>
    </citation>
    <scope>NUCLEOTIDE SEQUENCE [LARGE SCALE GENOMIC DNA]</scope>
    <source>
        <strain evidence="2 3">BE310</strain>
    </source>
</reference>
<name>A0ABU1Z9X1_9BURK</name>